<comment type="caution">
    <text evidence="1">The sequence shown here is derived from an EMBL/GenBank/DDBJ whole genome shotgun (WGS) entry which is preliminary data.</text>
</comment>
<reference evidence="1" key="1">
    <citation type="submission" date="2023-07" db="EMBL/GenBank/DDBJ databases">
        <title>Black Yeasts Isolated from many extreme environments.</title>
        <authorList>
            <person name="Coleine C."/>
            <person name="Stajich J.E."/>
            <person name="Selbmann L."/>
        </authorList>
    </citation>
    <scope>NUCLEOTIDE SEQUENCE</scope>
    <source>
        <strain evidence="1">CCFEE 5714</strain>
    </source>
</reference>
<evidence type="ECO:0000313" key="1">
    <source>
        <dbReference type="EMBL" id="KAK3717471.1"/>
    </source>
</evidence>
<keyword evidence="2" id="KW-1185">Reference proteome</keyword>
<evidence type="ECO:0000313" key="2">
    <source>
        <dbReference type="Proteomes" id="UP001281147"/>
    </source>
</evidence>
<sequence>MYTHNGDTRQHEDDIAAFNKQNDADIRPVSLDLLHEESSNSAVKHVLESTSGKLDVVIHNAGHMNYGPAESFTAEQYMRLYDVNVVGAHRLNQAVLPHMRKQRSGHLIWISSSSVYGGKSPILGAYFAAKAAMDSLAQTYARELNPWGIETKIVVPGVFTKGTNHFEDTMQPGLPDVAKEYEQGPTKGVGEQTMAGTAGVVPEDAERSLVADVLVARTEVEKEVQLLIGLEQISTEG</sequence>
<protein>
    <submittedName>
        <fullName evidence="1">Uncharacterized protein</fullName>
    </submittedName>
</protein>
<gene>
    <name evidence="1" type="ORF">LTR37_005861</name>
</gene>
<dbReference type="Proteomes" id="UP001281147">
    <property type="component" value="Unassembled WGS sequence"/>
</dbReference>
<proteinExistence type="predicted"/>
<organism evidence="1 2">
    <name type="scientific">Vermiconidia calcicola</name>
    <dbReference type="NCBI Taxonomy" id="1690605"/>
    <lineage>
        <taxon>Eukaryota</taxon>
        <taxon>Fungi</taxon>
        <taxon>Dikarya</taxon>
        <taxon>Ascomycota</taxon>
        <taxon>Pezizomycotina</taxon>
        <taxon>Dothideomycetes</taxon>
        <taxon>Dothideomycetidae</taxon>
        <taxon>Mycosphaerellales</taxon>
        <taxon>Extremaceae</taxon>
        <taxon>Vermiconidia</taxon>
    </lineage>
</organism>
<dbReference type="EMBL" id="JAUTXU010000037">
    <property type="protein sequence ID" value="KAK3717471.1"/>
    <property type="molecule type" value="Genomic_DNA"/>
</dbReference>
<accession>A0ACC3NJW1</accession>
<name>A0ACC3NJW1_9PEZI</name>